<accession>A0A224XEG7</accession>
<keyword evidence="2" id="KW-1185">Reference proteome</keyword>
<dbReference type="InterPro" id="IPR038666">
    <property type="entry name" value="SSP1_head-tail_sf"/>
</dbReference>
<evidence type="ECO:0000313" key="2">
    <source>
        <dbReference type="Proteomes" id="UP000218689"/>
    </source>
</evidence>
<dbReference type="Proteomes" id="UP000218689">
    <property type="component" value="Unassembled WGS sequence"/>
</dbReference>
<reference evidence="2" key="1">
    <citation type="submission" date="2017-08" db="EMBL/GenBank/DDBJ databases">
        <title>Draft genome sequence of Lactococcus sp. strain Rs-Y01, isolated from the gut of the lower termite Reticulitermes speratus.</title>
        <authorList>
            <person name="Ohkuma M."/>
            <person name="Yuki M."/>
        </authorList>
    </citation>
    <scope>NUCLEOTIDE SEQUENCE [LARGE SCALE GENOMIC DNA]</scope>
    <source>
        <strain evidence="2">Rs-Y01</strain>
    </source>
</reference>
<dbReference type="Pfam" id="PF05521">
    <property type="entry name" value="Phage_HCP"/>
    <property type="match status" value="1"/>
</dbReference>
<comment type="caution">
    <text evidence="1">The sequence shown here is derived from an EMBL/GenBank/DDBJ whole genome shotgun (WGS) entry which is preliminary data.</text>
</comment>
<evidence type="ECO:0000313" key="1">
    <source>
        <dbReference type="EMBL" id="GAX48484.1"/>
    </source>
</evidence>
<dbReference type="RefSeq" id="WP_094785497.1">
    <property type="nucleotide sequence ID" value="NZ_BEDT01000009.1"/>
</dbReference>
<gene>
    <name evidence="1" type="ORF">RsY01_2113</name>
</gene>
<proteinExistence type="predicted"/>
<dbReference type="InterPro" id="IPR008767">
    <property type="entry name" value="Phage_SPP1_head-tail_adaptor"/>
</dbReference>
<sequence>MSFGKMNQRIEIRHNSPSKDPDGFLVSIDTVLATVRAYQENRHGNEKWANMATFSTATSLFRFRMIPDLEVTDKMAILSSNERFQILSVEDVRNRGMYLEVLAEKVEGSKK</sequence>
<name>A0A224XEG7_9LACT</name>
<dbReference type="Gene3D" id="2.40.10.270">
    <property type="entry name" value="Bacteriophage SPP1 head-tail adaptor protein"/>
    <property type="match status" value="1"/>
</dbReference>
<dbReference type="OrthoDB" id="3078425at2"/>
<protein>
    <recommendedName>
        <fullName evidence="3">Head-tail adaptor protein</fullName>
    </recommendedName>
</protein>
<dbReference type="EMBL" id="BEDT01000009">
    <property type="protein sequence ID" value="GAX48484.1"/>
    <property type="molecule type" value="Genomic_DNA"/>
</dbReference>
<dbReference type="AlphaFoldDB" id="A0A224XEG7"/>
<organism evidence="1 2">
    <name type="scientific">Pseudolactococcus reticulitermitis</name>
    <dbReference type="NCBI Taxonomy" id="2025039"/>
    <lineage>
        <taxon>Bacteria</taxon>
        <taxon>Bacillati</taxon>
        <taxon>Bacillota</taxon>
        <taxon>Bacilli</taxon>
        <taxon>Lactobacillales</taxon>
        <taxon>Streptococcaceae</taxon>
        <taxon>Pseudolactococcus</taxon>
    </lineage>
</organism>
<evidence type="ECO:0008006" key="3">
    <source>
        <dbReference type="Google" id="ProtNLM"/>
    </source>
</evidence>